<sequence>MNIINLCGLLNADLLNKPKISAINSFCFDLKDCKDQCAFICINSSDDDIAEAIERGAYAIICEHDTMVQNDEIAIMKVGSLKIALTRLIRFVACYKKLKFAILNTIQYAAICKFSLDKKAKILKSDFKKRFLDIMNANDEDLFFSDDEKLLQKTTAFYDTVFSDDDAQNITENSIFYLSFVCDDVYYQNIIYPKVFLRHLTGLIKYLNKLEISFKLPKDLGIEGHFDPIFVDKFYNIKSFGDSYRAFIIENDLSLFEIEANFLRSKFNDNIIICASYNLQTNIQIDFRFTSLNALQNLNNFHYALVFCEKNELIDSLNQKKDQETLF</sequence>
<dbReference type="EMBL" id="UFVD01000001">
    <property type="protein sequence ID" value="SUX10335.1"/>
    <property type="molecule type" value="Genomic_DNA"/>
</dbReference>
<name>A0A381DI64_9BACT</name>
<accession>A0A381DI64</accession>
<dbReference type="GO" id="GO:0016829">
    <property type="term" value="F:lyase activity"/>
    <property type="evidence" value="ECO:0007669"/>
    <property type="project" value="UniProtKB-KW"/>
</dbReference>
<protein>
    <submittedName>
        <fullName evidence="1">Ferrochelatase</fullName>
        <ecNumber evidence="1">4.99.1.1</ecNumber>
    </submittedName>
</protein>
<dbReference type="OrthoDB" id="5360244at2"/>
<dbReference type="EC" id="4.99.1.1" evidence="1"/>
<dbReference type="AlphaFoldDB" id="A0A381DI64"/>
<keyword evidence="1" id="KW-0456">Lyase</keyword>
<gene>
    <name evidence="1" type="ORF">NCTC12475_00523</name>
</gene>
<dbReference type="Proteomes" id="UP000254920">
    <property type="component" value="Unassembled WGS sequence"/>
</dbReference>
<evidence type="ECO:0000313" key="2">
    <source>
        <dbReference type="Proteomes" id="UP000254920"/>
    </source>
</evidence>
<dbReference type="GeneID" id="93090963"/>
<keyword evidence="2" id="KW-1185">Reference proteome</keyword>
<dbReference type="SUPFAM" id="SSF63418">
    <property type="entry name" value="MurE/MurF N-terminal domain"/>
    <property type="match status" value="1"/>
</dbReference>
<dbReference type="Gene3D" id="3.40.1390.10">
    <property type="entry name" value="MurE/MurF, N-terminal domain"/>
    <property type="match status" value="1"/>
</dbReference>
<dbReference type="RefSeq" id="WP_089182756.1">
    <property type="nucleotide sequence ID" value="NZ_CP043427.1"/>
</dbReference>
<dbReference type="STRING" id="32024.GCA_000788295_00649"/>
<organism evidence="1 2">
    <name type="scientific">Campylobacter sputorum subsp. sputorum</name>
    <dbReference type="NCBI Taxonomy" id="32024"/>
    <lineage>
        <taxon>Bacteria</taxon>
        <taxon>Pseudomonadati</taxon>
        <taxon>Campylobacterota</taxon>
        <taxon>Epsilonproteobacteria</taxon>
        <taxon>Campylobacterales</taxon>
        <taxon>Campylobacteraceae</taxon>
        <taxon>Campylobacter</taxon>
    </lineage>
</organism>
<dbReference type="InterPro" id="IPR035911">
    <property type="entry name" value="MurE/MurF_N"/>
</dbReference>
<evidence type="ECO:0000313" key="1">
    <source>
        <dbReference type="EMBL" id="SUX10335.1"/>
    </source>
</evidence>
<reference evidence="1 2" key="1">
    <citation type="submission" date="2018-06" db="EMBL/GenBank/DDBJ databases">
        <authorList>
            <consortium name="Pathogen Informatics"/>
            <person name="Doyle S."/>
        </authorList>
    </citation>
    <scope>NUCLEOTIDE SEQUENCE [LARGE SCALE GENOMIC DNA]</scope>
    <source>
        <strain evidence="1 2">NCTC12475</strain>
    </source>
</reference>
<proteinExistence type="predicted"/>